<sequence length="183" mass="20899">MDILDDGQLANGRKAMGSGMPARSSAGGRVKDFADTLRAFEIASENLERIQQDASFWNDDADVLRRLDRLALVNQQAFFVLLFALFEAELKTHSSALIERMRNQTEWRDRRAWDLLDDKVRNMQLMQRVALLTDKGGDIYKRIKELYDIRNRIAHGTLLTEEIDVAEIAREIQLFAAGLNEAS</sequence>
<evidence type="ECO:0000313" key="1">
    <source>
        <dbReference type="EMBL" id="CBS88100.1"/>
    </source>
</evidence>
<proteinExistence type="predicted"/>
<dbReference type="AlphaFoldDB" id="G7Z6N3"/>
<organism evidence="1 2">
    <name type="scientific">Azospirillum lipoferum (strain 4B)</name>
    <dbReference type="NCBI Taxonomy" id="862719"/>
    <lineage>
        <taxon>Bacteria</taxon>
        <taxon>Pseudomonadati</taxon>
        <taxon>Pseudomonadota</taxon>
        <taxon>Alphaproteobacteria</taxon>
        <taxon>Rhodospirillales</taxon>
        <taxon>Azospirillaceae</taxon>
        <taxon>Azospirillum</taxon>
    </lineage>
</organism>
<reference evidence="2" key="1">
    <citation type="journal article" date="2011" name="PLoS Genet.">
        <title>Azospirillum genomes reveal transition of bacteria from aquatic to terrestrial environments.</title>
        <authorList>
            <person name="Wisniewski-Dye F."/>
            <person name="Borziak K."/>
            <person name="Khalsa-Moyers G."/>
            <person name="Alexandre G."/>
            <person name="Sukharnikov L.O."/>
            <person name="Wuichet K."/>
            <person name="Hurst G.B."/>
            <person name="McDonald W.H."/>
            <person name="Robertson J.S."/>
            <person name="Barbe V."/>
            <person name="Calteau A."/>
            <person name="Rouy Z."/>
            <person name="Mangenot S."/>
            <person name="Prigent-Combaret C."/>
            <person name="Normand P."/>
            <person name="Boyer M."/>
            <person name="Siguier P."/>
            <person name="Dessaux Y."/>
            <person name="Elmerich C."/>
            <person name="Condemine G."/>
            <person name="Krishnen G."/>
            <person name="Kennedy I."/>
            <person name="Paterson A.H."/>
            <person name="Gonzalez V."/>
            <person name="Mavingui P."/>
            <person name="Zhulin I.B."/>
        </authorList>
    </citation>
    <scope>NUCLEOTIDE SEQUENCE [LARGE SCALE GENOMIC DNA]</scope>
    <source>
        <strain evidence="2">4B</strain>
    </source>
</reference>
<dbReference type="EMBL" id="FQ311868">
    <property type="protein sequence ID" value="CBS88100.1"/>
    <property type="molecule type" value="Genomic_DNA"/>
</dbReference>
<protein>
    <submittedName>
        <fullName evidence="1">Uncharacterized protein</fullName>
    </submittedName>
</protein>
<gene>
    <name evidence="1" type="ordered locus">AZOLI_2927</name>
</gene>
<accession>G7Z6N3</accession>
<dbReference type="KEGG" id="ali:AZOLI_2927"/>
<keyword evidence="2" id="KW-1185">Reference proteome</keyword>
<dbReference type="Proteomes" id="UP000005667">
    <property type="component" value="Chromosome"/>
</dbReference>
<name>G7Z6N3_AZOL4</name>
<dbReference type="HOGENOM" id="CLU_1472355_0_0_5"/>
<evidence type="ECO:0000313" key="2">
    <source>
        <dbReference type="Proteomes" id="UP000005667"/>
    </source>
</evidence>
<dbReference type="STRING" id="862719.AZOLI_2927"/>